<dbReference type="GO" id="GO:0005975">
    <property type="term" value="P:carbohydrate metabolic process"/>
    <property type="evidence" value="ECO:0007669"/>
    <property type="project" value="InterPro"/>
</dbReference>
<reference evidence="3" key="2">
    <citation type="journal article" date="2021" name="PeerJ">
        <title>Extensive microbial diversity within the chicken gut microbiome revealed by metagenomics and culture.</title>
        <authorList>
            <person name="Gilroy R."/>
            <person name="Ravi A."/>
            <person name="Getino M."/>
            <person name="Pursley I."/>
            <person name="Horton D.L."/>
            <person name="Alikhan N.F."/>
            <person name="Baker D."/>
            <person name="Gharbi K."/>
            <person name="Hall N."/>
            <person name="Watson M."/>
            <person name="Adriaenssens E.M."/>
            <person name="Foster-Nyarko E."/>
            <person name="Jarju S."/>
            <person name="Secka A."/>
            <person name="Antonio M."/>
            <person name="Oren A."/>
            <person name="Chaudhuri R.R."/>
            <person name="La Ragione R."/>
            <person name="Hildebrand F."/>
            <person name="Pallen M.J."/>
        </authorList>
    </citation>
    <scope>NUCLEOTIDE SEQUENCE</scope>
    <source>
        <strain evidence="3">CHK183-6373</strain>
    </source>
</reference>
<gene>
    <name evidence="3" type="ORF">IAA64_12810</name>
</gene>
<dbReference type="Proteomes" id="UP000886884">
    <property type="component" value="Unassembled WGS sequence"/>
</dbReference>
<name>A0A9D1P9Z6_9FIRM</name>
<dbReference type="GO" id="GO:0004553">
    <property type="term" value="F:hydrolase activity, hydrolyzing O-glycosyl compounds"/>
    <property type="evidence" value="ECO:0007669"/>
    <property type="project" value="InterPro"/>
</dbReference>
<dbReference type="Gene3D" id="3.20.20.80">
    <property type="entry name" value="Glycosidases"/>
    <property type="match status" value="1"/>
</dbReference>
<dbReference type="AlphaFoldDB" id="A0A9D1P9Z6"/>
<dbReference type="Gene3D" id="2.60.120.260">
    <property type="entry name" value="Galactose-binding domain-like"/>
    <property type="match status" value="1"/>
</dbReference>
<reference evidence="3" key="1">
    <citation type="submission" date="2020-10" db="EMBL/GenBank/DDBJ databases">
        <authorList>
            <person name="Gilroy R."/>
        </authorList>
    </citation>
    <scope>NUCLEOTIDE SEQUENCE</scope>
    <source>
        <strain evidence="3">CHK183-6373</strain>
    </source>
</reference>
<comment type="caution">
    <text evidence="3">The sequence shown here is derived from an EMBL/GenBank/DDBJ whole genome shotgun (WGS) entry which is preliminary data.</text>
</comment>
<dbReference type="SUPFAM" id="SSF51445">
    <property type="entry name" value="(Trans)glycosidases"/>
    <property type="match status" value="1"/>
</dbReference>
<evidence type="ECO:0000259" key="2">
    <source>
        <dbReference type="Pfam" id="PF02837"/>
    </source>
</evidence>
<comment type="similarity">
    <text evidence="1">Belongs to the glycosyl hydrolase 2 family.</text>
</comment>
<sequence>MERISLNGAWRARLDPENIGLAAGWAQSAIQADCLAPVPGCIQRVAELAQAYPPQNGLRNGYKGTWFLETNLLLPELQGRNVYLHIGGAAPACHLFLNGQHVGRHIYTLCPWEENVTRFVCAGENRLTIAVTEDYSLMYAGSRFRGLDWSGIYGEVYAWLGGAVRLQDVYLSERGIEGCAANDGAEGFSGTLRAEVCGQRVERFMQIAAGARETFLLPVDTDPLPRWTPEHPRLVELCLRINGEETRVTTGFRTLKAQNGRIYLNDAPLFLAGAGEEYESLDISPLMDENVIRRRFSALKAHGFCFYRYHTHAPSEAELRMADEMGLLVGAEFGLVSNFHKTLPVEKCLEMLPRYVRATRWHPSLFCYCLGNEGSQLMVESAAEREKARVGYELIRQNTRNQFALACFGMQGELPEVPNDIETPHLWSDNFLFAYDGLSRVPWDLLGGTSLGRPCVLHEYGKFGVWPSMRDQEALNAHKGILQDFASQARMALREHGLLEQEERFIDNSRRQCGAITRLILEEARRQACLSGFVLWSFFRGGSRNTGLCDDTGAHYDGDPAVFRQGCNAPVALLMDRGFQGRALPCYIPQRVGISLSNFSARDVRGMLQVSLLCEGQTVAEAHAEVSANSGETKEVLAFHFSVPGEYQGKKLVLRAEMDEAQNAWDFWAFDSAVSDAAVLLYVRDPEIETLLLAQFPKAVRLQDADSLRLGCRAWNHPQWAETALALRRPVIADGMDAITQAILHGGGRVLFLDTGRLPAEWYTPALLPQLGERDTGRFYTSFRAGWHTGNLLTVVEQSPTLAGFPQEGFCDLQFYAMVQSARGLNHQRVEADLQTDLRSLVYAVANVPYQQPQKPLVQDPNAIREQETVQNRTFDLMCQNYLLAGEAAYVCSMKLLRDPAGKALLKLLVSRC</sequence>
<protein>
    <recommendedName>
        <fullName evidence="2">Glycosyl hydrolases family 2 sugar binding domain-containing protein</fullName>
    </recommendedName>
</protein>
<feature type="domain" description="Glycosyl hydrolases family 2 sugar binding" evidence="2">
    <location>
        <begin position="5"/>
        <end position="140"/>
    </location>
</feature>
<dbReference type="EMBL" id="DVOT01000232">
    <property type="protein sequence ID" value="HIV28836.1"/>
    <property type="molecule type" value="Genomic_DNA"/>
</dbReference>
<evidence type="ECO:0000313" key="4">
    <source>
        <dbReference type="Proteomes" id="UP000886884"/>
    </source>
</evidence>
<proteinExistence type="inferred from homology"/>
<evidence type="ECO:0000313" key="3">
    <source>
        <dbReference type="EMBL" id="HIV28836.1"/>
    </source>
</evidence>
<dbReference type="InterPro" id="IPR008979">
    <property type="entry name" value="Galactose-bd-like_sf"/>
</dbReference>
<dbReference type="InterPro" id="IPR006104">
    <property type="entry name" value="Glyco_hydro_2_N"/>
</dbReference>
<dbReference type="SUPFAM" id="SSF49785">
    <property type="entry name" value="Galactose-binding domain-like"/>
    <property type="match status" value="1"/>
</dbReference>
<dbReference type="PANTHER" id="PTHR42732:SF1">
    <property type="entry name" value="BETA-MANNOSIDASE"/>
    <property type="match status" value="1"/>
</dbReference>
<accession>A0A9D1P9Z6</accession>
<organism evidence="3 4">
    <name type="scientific">Candidatus Ornithocaccomicrobium faecavium</name>
    <dbReference type="NCBI Taxonomy" id="2840890"/>
    <lineage>
        <taxon>Bacteria</taxon>
        <taxon>Bacillati</taxon>
        <taxon>Bacillota</taxon>
        <taxon>Clostridia</taxon>
        <taxon>Candidatus Ornithocaccomicrobium</taxon>
    </lineage>
</organism>
<dbReference type="InterPro" id="IPR017853">
    <property type="entry name" value="GH"/>
</dbReference>
<dbReference type="Pfam" id="PF02837">
    <property type="entry name" value="Glyco_hydro_2_N"/>
    <property type="match status" value="1"/>
</dbReference>
<dbReference type="InterPro" id="IPR051913">
    <property type="entry name" value="GH2_Domain-Containing"/>
</dbReference>
<evidence type="ECO:0000256" key="1">
    <source>
        <dbReference type="ARBA" id="ARBA00007401"/>
    </source>
</evidence>
<dbReference type="PANTHER" id="PTHR42732">
    <property type="entry name" value="BETA-GALACTOSIDASE"/>
    <property type="match status" value="1"/>
</dbReference>